<dbReference type="InterPro" id="IPR004923">
    <property type="entry name" value="FTR1/Fip1/EfeU"/>
</dbReference>
<evidence type="ECO:0008006" key="10">
    <source>
        <dbReference type="Google" id="ProtNLM"/>
    </source>
</evidence>
<feature type="transmembrane region" description="Helical" evidence="6">
    <location>
        <begin position="470"/>
        <end position="503"/>
    </location>
</feature>
<dbReference type="PANTHER" id="PTHR31632">
    <property type="entry name" value="IRON TRANSPORTER FTH1"/>
    <property type="match status" value="1"/>
</dbReference>
<evidence type="ECO:0000313" key="8">
    <source>
        <dbReference type="EMBL" id="AFC27202.1"/>
    </source>
</evidence>
<evidence type="ECO:0000256" key="4">
    <source>
        <dbReference type="ARBA" id="ARBA00022989"/>
    </source>
</evidence>
<feature type="chain" id="PRO_5003604592" description="Iron permease FTR1" evidence="7">
    <location>
        <begin position="24"/>
        <end position="597"/>
    </location>
</feature>
<feature type="transmembrane region" description="Helical" evidence="6">
    <location>
        <begin position="558"/>
        <end position="582"/>
    </location>
</feature>
<evidence type="ECO:0000256" key="6">
    <source>
        <dbReference type="SAM" id="Phobius"/>
    </source>
</evidence>
<feature type="transmembrane region" description="Helical" evidence="6">
    <location>
        <begin position="372"/>
        <end position="393"/>
    </location>
</feature>
<organism evidence="8 9">
    <name type="scientific">Paenibacillus mucilaginosus 3016</name>
    <dbReference type="NCBI Taxonomy" id="1116391"/>
    <lineage>
        <taxon>Bacteria</taxon>
        <taxon>Bacillati</taxon>
        <taxon>Bacillota</taxon>
        <taxon>Bacilli</taxon>
        <taxon>Bacillales</taxon>
        <taxon>Paenibacillaceae</taxon>
        <taxon>Paenibacillus</taxon>
    </lineage>
</organism>
<dbReference type="EMBL" id="CP003235">
    <property type="protein sequence ID" value="AFC27202.1"/>
    <property type="molecule type" value="Genomic_DNA"/>
</dbReference>
<comment type="similarity">
    <text evidence="2">Belongs to the oxidase-dependent Fe transporter (OFeT) (TC 9.A.10.1) family.</text>
</comment>
<dbReference type="GO" id="GO:0033573">
    <property type="term" value="C:high-affinity iron permease complex"/>
    <property type="evidence" value="ECO:0007669"/>
    <property type="project" value="InterPro"/>
</dbReference>
<feature type="transmembrane region" description="Helical" evidence="6">
    <location>
        <begin position="515"/>
        <end position="538"/>
    </location>
</feature>
<dbReference type="AlphaFoldDB" id="H6N8S8"/>
<gene>
    <name evidence="8" type="ORF">PM3016_221</name>
</gene>
<accession>H6N8S8</accession>
<evidence type="ECO:0000256" key="5">
    <source>
        <dbReference type="ARBA" id="ARBA00023136"/>
    </source>
</evidence>
<keyword evidence="3 6" id="KW-0812">Transmembrane</keyword>
<keyword evidence="9" id="KW-1185">Reference proteome</keyword>
<evidence type="ECO:0000256" key="2">
    <source>
        <dbReference type="ARBA" id="ARBA00008333"/>
    </source>
</evidence>
<evidence type="ECO:0000256" key="1">
    <source>
        <dbReference type="ARBA" id="ARBA00004141"/>
    </source>
</evidence>
<reference evidence="8 9" key="1">
    <citation type="journal article" date="2012" name="J. Bacteriol.">
        <title>Complete Genome Sequence of Paenibacillus mucilaginosus 3016, a Bacterium Functional as Microbial Fertilizer.</title>
        <authorList>
            <person name="Ma M."/>
            <person name="Wang Z."/>
            <person name="Li L."/>
            <person name="Jiang X."/>
            <person name="Guan D."/>
            <person name="Cao F."/>
            <person name="Chen H."/>
            <person name="Wang X."/>
            <person name="Shen D."/>
            <person name="Du B."/>
            <person name="Li J."/>
        </authorList>
    </citation>
    <scope>NUCLEOTIDE SEQUENCE [LARGE SCALE GENOMIC DNA]</scope>
    <source>
        <strain evidence="8 9">3016</strain>
    </source>
</reference>
<dbReference type="RefSeq" id="WP_014368169.1">
    <property type="nucleotide sequence ID" value="NC_016935.1"/>
</dbReference>
<keyword evidence="7" id="KW-0732">Signal</keyword>
<dbReference type="KEGG" id="pmq:PM3016_221"/>
<evidence type="ECO:0000256" key="3">
    <source>
        <dbReference type="ARBA" id="ARBA00022692"/>
    </source>
</evidence>
<feature type="transmembrane region" description="Helical" evidence="6">
    <location>
        <begin position="405"/>
        <end position="425"/>
    </location>
</feature>
<dbReference type="GO" id="GO:0015093">
    <property type="term" value="F:ferrous iron transmembrane transporter activity"/>
    <property type="evidence" value="ECO:0007669"/>
    <property type="project" value="TreeGrafter"/>
</dbReference>
<dbReference type="Proteomes" id="UP000007523">
    <property type="component" value="Chromosome"/>
</dbReference>
<comment type="subcellular location">
    <subcellularLocation>
        <location evidence="1">Membrane</location>
        <topology evidence="1">Multi-pass membrane protein</topology>
    </subcellularLocation>
</comment>
<sequence length="597" mass="63373">MRRCLLWLCMAALLLMPVSPLLAAEADGTAAGRSQQLIALASDALIGAGDRDWPAVSAAVGKLKAEWTALSPAASAEFKLVDEAFEAADRELGKPQKDDKAAYQAVSALVKAVDGYVSAGSGGAAMEKAHKQVQTALVPLLQKSLAAVKAGNSAQAKAAYTSFVSGWGKAESVIRQDNPKLYGSMEVKISGVRIALNTEPMDTAKAEGKLQELIGSLEAYASGSPDTAAEAAAADETLRSIGDLIALLDTVAADVQRQRSTEAASGMDRFISAWPALEGAVSTRSPEAYNRVETKMVEVPTLLLSTPPQWEQAAAALGALRSELEPYAEASSYTAWDAGVIIFREGLEAILIISALVAFLNRSGNRDKRGWIWSGAAAGLVFSVVMALVLTLMLSRLTAGGSRELIEGITGLIAVIFMVSIGAWLHSKSNLKSWNRFVEHSIGSSLAKGTLWSLFFTSFLSVMREGAETLIFYMGMASSIAAGDMLLGIGTALVLLAVIGFVIIRMSGRIPVRPFFLAASFLLYYLAFKFVGVSLHALQVTGHLSAHTSDGLVNLSWLGMYNSWETTIPQLGVLAVIVWNAVHTERRTGENSAQRAA</sequence>
<evidence type="ECO:0000256" key="7">
    <source>
        <dbReference type="SAM" id="SignalP"/>
    </source>
</evidence>
<protein>
    <recommendedName>
        <fullName evidence="10">Iron permease FTR1</fullName>
    </recommendedName>
</protein>
<dbReference type="STRING" id="1116391.PM3016_221"/>
<feature type="signal peptide" evidence="7">
    <location>
        <begin position="1"/>
        <end position="23"/>
    </location>
</feature>
<keyword evidence="5 6" id="KW-0472">Membrane</keyword>
<dbReference type="HOGENOM" id="CLU_023979_0_0_9"/>
<keyword evidence="4 6" id="KW-1133">Transmembrane helix</keyword>
<dbReference type="PANTHER" id="PTHR31632:SF2">
    <property type="entry name" value="PLASMA MEMBRANE IRON PERMEASE"/>
    <property type="match status" value="1"/>
</dbReference>
<name>H6N8S8_9BACL</name>
<evidence type="ECO:0000313" key="9">
    <source>
        <dbReference type="Proteomes" id="UP000007523"/>
    </source>
</evidence>
<proteinExistence type="inferred from homology"/>
<dbReference type="Pfam" id="PF03239">
    <property type="entry name" value="FTR1"/>
    <property type="match status" value="1"/>
</dbReference>